<organism evidence="7 8">
    <name type="scientific">Prorocentrum cordatum</name>
    <dbReference type="NCBI Taxonomy" id="2364126"/>
    <lineage>
        <taxon>Eukaryota</taxon>
        <taxon>Sar</taxon>
        <taxon>Alveolata</taxon>
        <taxon>Dinophyceae</taxon>
        <taxon>Prorocentrales</taxon>
        <taxon>Prorocentraceae</taxon>
        <taxon>Prorocentrum</taxon>
    </lineage>
</organism>
<keyword evidence="2" id="KW-0645">Protease</keyword>
<comment type="similarity">
    <text evidence="1">Belongs to the peptidase A1 family.</text>
</comment>
<keyword evidence="8" id="KW-1185">Reference proteome</keyword>
<evidence type="ECO:0000313" key="8">
    <source>
        <dbReference type="Proteomes" id="UP001189429"/>
    </source>
</evidence>
<evidence type="ECO:0000256" key="2">
    <source>
        <dbReference type="ARBA" id="ARBA00022670"/>
    </source>
</evidence>
<feature type="region of interest" description="Disordered" evidence="5">
    <location>
        <begin position="389"/>
        <end position="421"/>
    </location>
</feature>
<dbReference type="EMBL" id="CAUYUJ010014849">
    <property type="protein sequence ID" value="CAK0846823.1"/>
    <property type="molecule type" value="Genomic_DNA"/>
</dbReference>
<dbReference type="Gene3D" id="2.40.70.10">
    <property type="entry name" value="Acid Proteases"/>
    <property type="match status" value="2"/>
</dbReference>
<evidence type="ECO:0000256" key="1">
    <source>
        <dbReference type="ARBA" id="ARBA00007447"/>
    </source>
</evidence>
<dbReference type="PANTHER" id="PTHR47966">
    <property type="entry name" value="BETA-SITE APP-CLEAVING ENZYME, ISOFORM A-RELATED"/>
    <property type="match status" value="1"/>
</dbReference>
<dbReference type="PROSITE" id="PS51767">
    <property type="entry name" value="PEPTIDASE_A1"/>
    <property type="match status" value="1"/>
</dbReference>
<protein>
    <recommendedName>
        <fullName evidence="6">Peptidase A1 domain-containing protein</fullName>
    </recommendedName>
</protein>
<evidence type="ECO:0000313" key="7">
    <source>
        <dbReference type="EMBL" id="CAK0846823.1"/>
    </source>
</evidence>
<reference evidence="7" key="1">
    <citation type="submission" date="2023-10" db="EMBL/GenBank/DDBJ databases">
        <authorList>
            <person name="Chen Y."/>
            <person name="Shah S."/>
            <person name="Dougan E. K."/>
            <person name="Thang M."/>
            <person name="Chan C."/>
        </authorList>
    </citation>
    <scope>NUCLEOTIDE SEQUENCE [LARGE SCALE GENOMIC DNA]</scope>
</reference>
<gene>
    <name evidence="7" type="ORF">PCOR1329_LOCUS40221</name>
</gene>
<keyword evidence="4" id="KW-0378">Hydrolase</keyword>
<dbReference type="Pfam" id="PF00026">
    <property type="entry name" value="Asp"/>
    <property type="match status" value="2"/>
</dbReference>
<dbReference type="PANTHER" id="PTHR47966:SF51">
    <property type="entry name" value="BETA-SITE APP-CLEAVING ENZYME, ISOFORM A-RELATED"/>
    <property type="match status" value="1"/>
</dbReference>
<evidence type="ECO:0000259" key="6">
    <source>
        <dbReference type="PROSITE" id="PS51767"/>
    </source>
</evidence>
<evidence type="ECO:0000256" key="5">
    <source>
        <dbReference type="SAM" id="MobiDB-lite"/>
    </source>
</evidence>
<keyword evidence="3" id="KW-0064">Aspartyl protease</keyword>
<dbReference type="InterPro" id="IPR033121">
    <property type="entry name" value="PEPTIDASE_A1"/>
</dbReference>
<dbReference type="SUPFAM" id="SSF50630">
    <property type="entry name" value="Acid proteases"/>
    <property type="match status" value="1"/>
</dbReference>
<proteinExistence type="inferred from homology"/>
<evidence type="ECO:0000256" key="4">
    <source>
        <dbReference type="ARBA" id="ARBA00022801"/>
    </source>
</evidence>
<sequence>MLFGLLTGCEAVGVSASVRLHRRTIKETVKGTGHGSGHDHDHAYTMSTVDLRGFRHRRRADARVIHKTAYFGTVTIGDPKQSFEVVFDSGSGNLLVPASDCESDACLLHSRYNQTASPNARRVPCNASDPEGLGMAIIHFGTGSTSGRCVEDQVCVGSVCYTGPTFSTMERLKATERPSQWHCIEYFAICSRTWLAQESRLLVVDCHASTEACAIQESEVTFGSMKTSHMASDLHWVPVSRNTGDWEAKIDDITIDDRPQNLCSNCFVAVDTGTSELAGPTEIILELSLRLDVQPDCSNFHSLPRLGFLVNGQVLNLEPKEYVDEAKDSCEVSLMNLDVPPPRGPLFIFGIPFLEKFYTVYDSVNSQIGFAVAKHSNLSTPPGLIMSQLDASVKSPGSGRRGSRRHEEQTAKGFLRRRPPP</sequence>
<dbReference type="InterPro" id="IPR001461">
    <property type="entry name" value="Aspartic_peptidase_A1"/>
</dbReference>
<feature type="domain" description="Peptidase A1" evidence="6">
    <location>
        <begin position="70"/>
        <end position="371"/>
    </location>
</feature>
<accession>A0ABN9TLF8</accession>
<dbReference type="PRINTS" id="PR00792">
    <property type="entry name" value="PEPSIN"/>
</dbReference>
<comment type="caution">
    <text evidence="7">The sequence shown here is derived from an EMBL/GenBank/DDBJ whole genome shotgun (WGS) entry which is preliminary data.</text>
</comment>
<dbReference type="Proteomes" id="UP001189429">
    <property type="component" value="Unassembled WGS sequence"/>
</dbReference>
<evidence type="ECO:0000256" key="3">
    <source>
        <dbReference type="ARBA" id="ARBA00022750"/>
    </source>
</evidence>
<dbReference type="InterPro" id="IPR021109">
    <property type="entry name" value="Peptidase_aspartic_dom_sf"/>
</dbReference>
<name>A0ABN9TLF8_9DINO</name>